<reference evidence="2" key="1">
    <citation type="journal article" date="2021" name="PeerJ">
        <title>Extensive microbial diversity within the chicken gut microbiome revealed by metagenomics and culture.</title>
        <authorList>
            <person name="Gilroy R."/>
            <person name="Ravi A."/>
            <person name="Getino M."/>
            <person name="Pursley I."/>
            <person name="Horton D.L."/>
            <person name="Alikhan N.F."/>
            <person name="Baker D."/>
            <person name="Gharbi K."/>
            <person name="Hall N."/>
            <person name="Watson M."/>
            <person name="Adriaenssens E.M."/>
            <person name="Foster-Nyarko E."/>
            <person name="Jarju S."/>
            <person name="Secka A."/>
            <person name="Antonio M."/>
            <person name="Oren A."/>
            <person name="Chaudhuri R.R."/>
            <person name="La Ragione R."/>
            <person name="Hildebrand F."/>
            <person name="Pallen M.J."/>
        </authorList>
    </citation>
    <scope>NUCLEOTIDE SEQUENCE</scope>
    <source>
        <strain evidence="2">ChiW19-954</strain>
    </source>
</reference>
<name>A0A9D2NJJ2_9FIRM</name>
<feature type="transmembrane region" description="Helical" evidence="1">
    <location>
        <begin position="6"/>
        <end position="30"/>
    </location>
</feature>
<protein>
    <recommendedName>
        <fullName evidence="4">DUF3592 domain-containing protein</fullName>
    </recommendedName>
</protein>
<evidence type="ECO:0008006" key="4">
    <source>
        <dbReference type="Google" id="ProtNLM"/>
    </source>
</evidence>
<keyword evidence="1" id="KW-0812">Transmembrane</keyword>
<accession>A0A9D2NJJ2</accession>
<keyword evidence="1" id="KW-0472">Membrane</keyword>
<evidence type="ECO:0000256" key="1">
    <source>
        <dbReference type="SAM" id="Phobius"/>
    </source>
</evidence>
<evidence type="ECO:0000313" key="2">
    <source>
        <dbReference type="EMBL" id="HJC33520.1"/>
    </source>
</evidence>
<organism evidence="2 3">
    <name type="scientific">Candidatus Mediterraneibacter faecipullorum</name>
    <dbReference type="NCBI Taxonomy" id="2838670"/>
    <lineage>
        <taxon>Bacteria</taxon>
        <taxon>Bacillati</taxon>
        <taxon>Bacillota</taxon>
        <taxon>Clostridia</taxon>
        <taxon>Lachnospirales</taxon>
        <taxon>Lachnospiraceae</taxon>
        <taxon>Mediterraneibacter</taxon>
    </lineage>
</organism>
<evidence type="ECO:0000313" key="3">
    <source>
        <dbReference type="Proteomes" id="UP000823890"/>
    </source>
</evidence>
<dbReference type="EMBL" id="DWWO01000031">
    <property type="protein sequence ID" value="HJC33520.1"/>
    <property type="molecule type" value="Genomic_DNA"/>
</dbReference>
<dbReference type="AlphaFoldDB" id="A0A9D2NJJ2"/>
<sequence>MLSDGAMIVLIFGGIVLIPFVTVLIVLAAAKKRRKRKYEKYRGMVLGTVTWIRPGGIDHPSVIHAVYHVNEKEYQIKETAKLKSRTIKVGKIPVGQKKSFVMGAVAQGDQIWIRYDERRPERAIICGNDGVVTR</sequence>
<keyword evidence="1" id="KW-1133">Transmembrane helix</keyword>
<comment type="caution">
    <text evidence="2">The sequence shown here is derived from an EMBL/GenBank/DDBJ whole genome shotgun (WGS) entry which is preliminary data.</text>
</comment>
<gene>
    <name evidence="2" type="ORF">H9758_02890</name>
</gene>
<dbReference type="Proteomes" id="UP000823890">
    <property type="component" value="Unassembled WGS sequence"/>
</dbReference>
<reference evidence="2" key="2">
    <citation type="submission" date="2021-04" db="EMBL/GenBank/DDBJ databases">
        <authorList>
            <person name="Gilroy R."/>
        </authorList>
    </citation>
    <scope>NUCLEOTIDE SEQUENCE</scope>
    <source>
        <strain evidence="2">ChiW19-954</strain>
    </source>
</reference>
<proteinExistence type="predicted"/>